<dbReference type="AlphaFoldDB" id="A0A1M7S8F3"/>
<accession>A0A1M7S8F3</accession>
<protein>
    <submittedName>
        <fullName evidence="1">Uncharacterized protein</fullName>
    </submittedName>
</protein>
<evidence type="ECO:0000313" key="2">
    <source>
        <dbReference type="Proteomes" id="UP000184391"/>
    </source>
</evidence>
<keyword evidence="2" id="KW-1185">Reference proteome</keyword>
<dbReference type="EMBL" id="FRDF01000006">
    <property type="protein sequence ID" value="SHN54723.1"/>
    <property type="molecule type" value="Genomic_DNA"/>
</dbReference>
<organism evidence="1 2">
    <name type="scientific">Erythrobacter sanguineus</name>
    <dbReference type="NCBI Taxonomy" id="198312"/>
    <lineage>
        <taxon>Bacteria</taxon>
        <taxon>Pseudomonadati</taxon>
        <taxon>Pseudomonadota</taxon>
        <taxon>Alphaproteobacteria</taxon>
        <taxon>Sphingomonadales</taxon>
        <taxon>Erythrobacteraceae</taxon>
        <taxon>Erythrobacter/Porphyrobacter group</taxon>
        <taxon>Erythrobacter</taxon>
    </lineage>
</organism>
<dbReference type="OrthoDB" id="594865at2"/>
<sequence>MIDRFSSRILALGVCSVLIATPVLAEKASNLTWINGKDAASADRELRNRGFKSISSHRSSSGYVNSYWWNGGDDNCIVVESYSGQVMSINDATDQDCGHHKGDGAAAAVGVVAGAAILGALLGGKSHHKDGRDYNREQTAEFDRGYADGLHGATYHNYSRSDAYSHGYEKGVDEREANLSHHHRRGGYAQVARIDDLQGARAAGGMSDLESRGFKQVDNFTSGNARYSIQWKRDTRQCVQVTIADGKFYDIRDIGTHPKCR</sequence>
<name>A0A1M7S8F3_9SPHN</name>
<gene>
    <name evidence="1" type="ORF">SAMN02745193_01172</name>
</gene>
<dbReference type="Proteomes" id="UP000184391">
    <property type="component" value="Unassembled WGS sequence"/>
</dbReference>
<reference evidence="2" key="1">
    <citation type="submission" date="2016-12" db="EMBL/GenBank/DDBJ databases">
        <authorList>
            <person name="Varghese N."/>
            <person name="Submissions S."/>
        </authorList>
    </citation>
    <scope>NUCLEOTIDE SEQUENCE [LARGE SCALE GENOMIC DNA]</scope>
    <source>
        <strain evidence="2">DSM 11032</strain>
    </source>
</reference>
<evidence type="ECO:0000313" key="1">
    <source>
        <dbReference type="EMBL" id="SHN54723.1"/>
    </source>
</evidence>
<dbReference type="STRING" id="198312.SAMN02745193_01172"/>
<proteinExistence type="predicted"/>